<sequence>MIDHVTQAFLSDESLHGVMARLDLPPALHAYYGHRLVPRPFFLDRTTADTVAADIRAFYDLLTSLPDRLFDGSLARFADALGVPPEQVALMSAQRPALHGRADLYRVGDEFRLLELNSGSQLGNRDFGDISRATLEVPLFQGFAREHDLSYVHPVRELLRLTGSGTVAFLEAGGMLRKFEKGFASLQESCARLGVDVLLGELENISERNGHLYLDGTRLDAVVRFFSPRQAVGKADEFLKATKTEVCTPLENYLYGNKATLALLSLHRDRFEPDELALVDRLLPWTRYAADVPLDHLREHRETLILKASDEFAGTGVHAGWLLDDGQWRALLDDTRGAPYVVQERVRPTLDVVPGDERPWLTNWGWFVTEEGFAGLSIRSMPHESGAVVSFAGNPDTRVSGLLLHGNTPS</sequence>
<dbReference type="STRING" id="1179773.BN6_81710"/>
<dbReference type="PATRIC" id="fig|1179773.3.peg.8246"/>
<dbReference type="Proteomes" id="UP000006281">
    <property type="component" value="Chromosome"/>
</dbReference>
<organism evidence="1 2">
    <name type="scientific">Saccharothrix espanaensis (strain ATCC 51144 / DSM 44229 / JCM 9112 / NBRC 15066 / NRRL 15764)</name>
    <dbReference type="NCBI Taxonomy" id="1179773"/>
    <lineage>
        <taxon>Bacteria</taxon>
        <taxon>Bacillati</taxon>
        <taxon>Actinomycetota</taxon>
        <taxon>Actinomycetes</taxon>
        <taxon>Pseudonocardiales</taxon>
        <taxon>Pseudonocardiaceae</taxon>
        <taxon>Saccharothrix</taxon>
    </lineage>
</organism>
<evidence type="ECO:0000313" key="1">
    <source>
        <dbReference type="EMBL" id="CCH35388.1"/>
    </source>
</evidence>
<dbReference type="eggNOG" id="COG2308">
    <property type="taxonomic scope" value="Bacteria"/>
</dbReference>
<dbReference type="OrthoDB" id="8041036at2"/>
<dbReference type="EMBL" id="HE804045">
    <property type="protein sequence ID" value="CCH35388.1"/>
    <property type="molecule type" value="Genomic_DNA"/>
</dbReference>
<evidence type="ECO:0000313" key="2">
    <source>
        <dbReference type="Proteomes" id="UP000006281"/>
    </source>
</evidence>
<keyword evidence="2" id="KW-1185">Reference proteome</keyword>
<dbReference type="KEGG" id="sesp:BN6_81710"/>
<reference evidence="1 2" key="1">
    <citation type="journal article" date="2012" name="BMC Genomics">
        <title>Complete genome sequence of Saccharothrix espanaensis DSM 44229T and comparison to the other completely sequenced Pseudonocardiaceae.</title>
        <authorList>
            <person name="Strobel T."/>
            <person name="Al-Dilaimi A."/>
            <person name="Blom J."/>
            <person name="Gessner A."/>
            <person name="Kalinowski J."/>
            <person name="Luzhetska M."/>
            <person name="Puhler A."/>
            <person name="Szczepanowski R."/>
            <person name="Bechthold A."/>
            <person name="Ruckert C."/>
        </authorList>
    </citation>
    <scope>NUCLEOTIDE SEQUENCE [LARGE SCALE GENOMIC DNA]</scope>
    <source>
        <strain evidence="2">ATCC 51144 / DSM 44229 / JCM 9112 / NBRC 15066 / NRRL 15764</strain>
    </source>
</reference>
<dbReference type="RefSeq" id="WP_015105495.1">
    <property type="nucleotide sequence ID" value="NC_019673.1"/>
</dbReference>
<name>K0KFS4_SACES</name>
<dbReference type="HOGENOM" id="CLU_045981_0_0_11"/>
<gene>
    <name evidence="1" type="ordered locus">BN6_81710</name>
</gene>
<dbReference type="SUPFAM" id="SSF56059">
    <property type="entry name" value="Glutathione synthetase ATP-binding domain-like"/>
    <property type="match status" value="1"/>
</dbReference>
<protein>
    <recommendedName>
        <fullName evidence="3">Glutathionylspermidine synthase pre-ATP-grasp-like domain-containing protein</fullName>
    </recommendedName>
</protein>
<proteinExistence type="predicted"/>
<evidence type="ECO:0008006" key="3">
    <source>
        <dbReference type="Google" id="ProtNLM"/>
    </source>
</evidence>
<accession>K0KFS4</accession>
<dbReference type="BioCyc" id="SESP1179773:BN6_RS39575-MONOMER"/>
<dbReference type="AlphaFoldDB" id="K0KFS4"/>